<proteinExistence type="predicted"/>
<dbReference type="InterPro" id="IPR036196">
    <property type="entry name" value="Ptyr_pPase_sf"/>
</dbReference>
<dbReference type="KEGG" id="mbry:B1812_15430"/>
<gene>
    <name evidence="2" type="ORF">B1812_15430</name>
</gene>
<dbReference type="RefSeq" id="WP_085773752.1">
    <property type="nucleotide sequence ID" value="NZ_AP027149.1"/>
</dbReference>
<accession>A0A1W6N1Q7</accession>
<dbReference type="OrthoDB" id="9784339at2"/>
<dbReference type="EMBL" id="CP019948">
    <property type="protein sequence ID" value="ARN83691.1"/>
    <property type="molecule type" value="Genomic_DNA"/>
</dbReference>
<dbReference type="InterPro" id="IPR023485">
    <property type="entry name" value="Ptyr_pPase"/>
</dbReference>
<evidence type="ECO:0000313" key="2">
    <source>
        <dbReference type="EMBL" id="ARN83691.1"/>
    </source>
</evidence>
<reference evidence="2 3" key="1">
    <citation type="submission" date="2017-02" db="EMBL/GenBank/DDBJ databases">
        <authorList>
            <person name="Peterson S.W."/>
        </authorList>
    </citation>
    <scope>NUCLEOTIDE SEQUENCE [LARGE SCALE GENOMIC DNA]</scope>
    <source>
        <strain evidence="2 3">S285</strain>
    </source>
</reference>
<dbReference type="SUPFAM" id="SSF52788">
    <property type="entry name" value="Phosphotyrosine protein phosphatases I"/>
    <property type="match status" value="1"/>
</dbReference>
<keyword evidence="3" id="KW-1185">Reference proteome</keyword>
<dbReference type="Pfam" id="PF01451">
    <property type="entry name" value="LMWPc"/>
    <property type="match status" value="1"/>
</dbReference>
<dbReference type="STRING" id="655015.B1812_15430"/>
<feature type="domain" description="Phosphotyrosine protein phosphatase I" evidence="1">
    <location>
        <begin position="4"/>
        <end position="94"/>
    </location>
</feature>
<sequence>MRTVLFLCTGNYYRSRFAEELFNFRARADCAGWAAASRGIAVDLGHANVGPIAMATVKALRERGVAFERGDARAPLQLQIADLEAADHIVALKYAEHFPLMGKRFPSYVTAQEAPRIEYWRVDDVDAMTPDEALPLIEEEVDGLMRRLRAA</sequence>
<evidence type="ECO:0000259" key="1">
    <source>
        <dbReference type="Pfam" id="PF01451"/>
    </source>
</evidence>
<name>A0A1W6N1Q7_9HYPH</name>
<dbReference type="AlphaFoldDB" id="A0A1W6N1Q7"/>
<evidence type="ECO:0000313" key="3">
    <source>
        <dbReference type="Proteomes" id="UP000193978"/>
    </source>
</evidence>
<protein>
    <recommendedName>
        <fullName evidence="1">Phosphotyrosine protein phosphatase I domain-containing protein</fullName>
    </recommendedName>
</protein>
<organism evidence="2 3">
    <name type="scientific">Methylocystis bryophila</name>
    <dbReference type="NCBI Taxonomy" id="655015"/>
    <lineage>
        <taxon>Bacteria</taxon>
        <taxon>Pseudomonadati</taxon>
        <taxon>Pseudomonadota</taxon>
        <taxon>Alphaproteobacteria</taxon>
        <taxon>Hyphomicrobiales</taxon>
        <taxon>Methylocystaceae</taxon>
        <taxon>Methylocystis</taxon>
    </lineage>
</organism>
<dbReference type="Gene3D" id="3.40.50.2300">
    <property type="match status" value="1"/>
</dbReference>
<dbReference type="Proteomes" id="UP000193978">
    <property type="component" value="Chromosome"/>
</dbReference>